<gene>
    <name evidence="2" type="ORF">EZS28_024449</name>
</gene>
<accession>A0A5J4VBW5</accession>
<dbReference type="EMBL" id="SNRW01008139">
    <property type="protein sequence ID" value="KAA6380023.1"/>
    <property type="molecule type" value="Genomic_DNA"/>
</dbReference>
<evidence type="ECO:0000256" key="1">
    <source>
        <dbReference type="SAM" id="MobiDB-lite"/>
    </source>
</evidence>
<name>A0A5J4VBW5_9EUKA</name>
<dbReference type="Proteomes" id="UP000324800">
    <property type="component" value="Unassembled WGS sequence"/>
</dbReference>
<comment type="caution">
    <text evidence="2">The sequence shown here is derived from an EMBL/GenBank/DDBJ whole genome shotgun (WGS) entry which is preliminary data.</text>
</comment>
<protein>
    <submittedName>
        <fullName evidence="2">Uncharacterized protein</fullName>
    </submittedName>
</protein>
<evidence type="ECO:0000313" key="2">
    <source>
        <dbReference type="EMBL" id="KAA6380023.1"/>
    </source>
</evidence>
<organism evidence="2 3">
    <name type="scientific">Streblomastix strix</name>
    <dbReference type="NCBI Taxonomy" id="222440"/>
    <lineage>
        <taxon>Eukaryota</taxon>
        <taxon>Metamonada</taxon>
        <taxon>Preaxostyla</taxon>
        <taxon>Oxymonadida</taxon>
        <taxon>Streblomastigidae</taxon>
        <taxon>Streblomastix</taxon>
    </lineage>
</organism>
<evidence type="ECO:0000313" key="3">
    <source>
        <dbReference type="Proteomes" id="UP000324800"/>
    </source>
</evidence>
<dbReference type="AlphaFoldDB" id="A0A5J4VBW5"/>
<feature type="compositionally biased region" description="Acidic residues" evidence="1">
    <location>
        <begin position="24"/>
        <end position="41"/>
    </location>
</feature>
<reference evidence="2 3" key="1">
    <citation type="submission" date="2019-03" db="EMBL/GenBank/DDBJ databases">
        <title>Single cell metagenomics reveals metabolic interactions within the superorganism composed of flagellate Streblomastix strix and complex community of Bacteroidetes bacteria on its surface.</title>
        <authorList>
            <person name="Treitli S.C."/>
            <person name="Kolisko M."/>
            <person name="Husnik F."/>
            <person name="Keeling P."/>
            <person name="Hampl V."/>
        </authorList>
    </citation>
    <scope>NUCLEOTIDE SEQUENCE [LARGE SCALE GENOMIC DNA]</scope>
    <source>
        <strain evidence="2">ST1C</strain>
    </source>
</reference>
<feature type="region of interest" description="Disordered" evidence="1">
    <location>
        <begin position="18"/>
        <end position="86"/>
    </location>
</feature>
<sequence>MAGIASKLVFKGMLGSAKKQLLGSEDEDEERPVENYEEPEPEPIKRKPIKHDKKTQAIIDKYKSQQDQRAQSNQKKRDKGGCCNIL</sequence>
<proteinExistence type="predicted"/>